<keyword evidence="4" id="KW-1185">Reference proteome</keyword>
<name>A0A1I7Y8N9_9BILA</name>
<dbReference type="SMART" id="SM00516">
    <property type="entry name" value="SEC14"/>
    <property type="match status" value="1"/>
</dbReference>
<dbReference type="PANTHER" id="PTHR23324">
    <property type="entry name" value="SEC14 RELATED PROTEIN"/>
    <property type="match status" value="1"/>
</dbReference>
<accession>A0A1I7Y8N9</accession>
<feature type="region of interest" description="Disordered" evidence="1">
    <location>
        <begin position="1"/>
        <end position="28"/>
    </location>
</feature>
<proteinExistence type="predicted"/>
<dbReference type="Proteomes" id="UP000095287">
    <property type="component" value="Unplaced"/>
</dbReference>
<dbReference type="SUPFAM" id="SSF101576">
    <property type="entry name" value="Supernatant protein factor (SPF), C-terminal domain"/>
    <property type="match status" value="2"/>
</dbReference>
<evidence type="ECO:0000313" key="5">
    <source>
        <dbReference type="WBParaSite" id="L893_g13767.t1"/>
    </source>
</evidence>
<evidence type="ECO:0000313" key="4">
    <source>
        <dbReference type="Proteomes" id="UP000095287"/>
    </source>
</evidence>
<evidence type="ECO:0000259" key="3">
    <source>
        <dbReference type="PROSITE" id="PS50866"/>
    </source>
</evidence>
<dbReference type="InterPro" id="IPR036865">
    <property type="entry name" value="CRAL-TRIO_dom_sf"/>
</dbReference>
<dbReference type="PROSITE" id="PS50866">
    <property type="entry name" value="GOLD"/>
    <property type="match status" value="1"/>
</dbReference>
<dbReference type="CDD" id="cd00170">
    <property type="entry name" value="SEC14"/>
    <property type="match status" value="1"/>
</dbReference>
<organism evidence="4 5">
    <name type="scientific">Steinernema glaseri</name>
    <dbReference type="NCBI Taxonomy" id="37863"/>
    <lineage>
        <taxon>Eukaryota</taxon>
        <taxon>Metazoa</taxon>
        <taxon>Ecdysozoa</taxon>
        <taxon>Nematoda</taxon>
        <taxon>Chromadorea</taxon>
        <taxon>Rhabditida</taxon>
        <taxon>Tylenchina</taxon>
        <taxon>Panagrolaimomorpha</taxon>
        <taxon>Strongyloidoidea</taxon>
        <taxon>Steinernematidae</taxon>
        <taxon>Steinernema</taxon>
    </lineage>
</organism>
<dbReference type="GO" id="GO:0005737">
    <property type="term" value="C:cytoplasm"/>
    <property type="evidence" value="ECO:0007669"/>
    <property type="project" value="TreeGrafter"/>
</dbReference>
<dbReference type="InterPro" id="IPR051064">
    <property type="entry name" value="SEC14/CRAL-TRIO_domain"/>
</dbReference>
<feature type="domain" description="GOLD" evidence="3">
    <location>
        <begin position="377"/>
        <end position="506"/>
    </location>
</feature>
<dbReference type="PROSITE" id="PS50191">
    <property type="entry name" value="CRAL_TRIO"/>
    <property type="match status" value="1"/>
</dbReference>
<sequence length="507" mass="57672">MKDKTIRSMEYGDPEYPRPYHSARPKRRAVLNQQDVDKQFSVAKKRKGQSHLPVVMSHFISSSEITADMRAKIDELKLKCATDLQRYPEYNDDFTLLRWLMGWDFDVDAVVPKLSFCLSTLYALGLHEMNFDSAEDIAEFARSQSATSEYFPGGLMGEDREGNLIGVQCLARAHPKSLALAGRVSEVLRFTIMEGEAAFKIIRKNEAKLGRKLGIKLIVDLAGFSTDLLYAPTLKIYLNLISQLQSMFPDFARSIFVINCPSMLSVAYTAVQPVLSKQTRDKVQFLGADWKEKLAEDLGAENIWPHWGGTKPIPEQAKGKPTGLIRMGGKVPKELRCENNNSWDDDKPMEKLNVPARSVKKVQVEVGPNASRLCWFFKCSSADIDFSIKRDGIYVWPRFRISTEFVPEFGSIDCQEGIYEIESVKKVQVEVGPNASRLCWFFKCSSADIDFSIKRDGIYVWPRFRISTEFVPEFGSIECQKGIYEIEFDNSHGKVWGKDIKYHVLVE</sequence>
<dbReference type="Gene3D" id="3.40.525.10">
    <property type="entry name" value="CRAL-TRIO lipid binding domain"/>
    <property type="match status" value="1"/>
</dbReference>
<dbReference type="AlphaFoldDB" id="A0A1I7Y8N9"/>
<dbReference type="PANTHER" id="PTHR23324:SF7">
    <property type="entry name" value="CRAL-TRIO DOMAIN-CONTAINING PROTEIN"/>
    <property type="match status" value="1"/>
</dbReference>
<dbReference type="InterPro" id="IPR001251">
    <property type="entry name" value="CRAL-TRIO_dom"/>
</dbReference>
<dbReference type="Pfam" id="PF00650">
    <property type="entry name" value="CRAL_TRIO"/>
    <property type="match status" value="1"/>
</dbReference>
<feature type="domain" description="CRAL-TRIO" evidence="2">
    <location>
        <begin position="143"/>
        <end position="315"/>
    </location>
</feature>
<dbReference type="SUPFAM" id="SSF52087">
    <property type="entry name" value="CRAL/TRIO domain"/>
    <property type="match status" value="1"/>
</dbReference>
<dbReference type="InterPro" id="IPR036598">
    <property type="entry name" value="GOLD_dom_sf"/>
</dbReference>
<protein>
    <submittedName>
        <fullName evidence="5">CRAL-TRIO domain-containing protein</fullName>
    </submittedName>
</protein>
<evidence type="ECO:0000256" key="1">
    <source>
        <dbReference type="SAM" id="MobiDB-lite"/>
    </source>
</evidence>
<dbReference type="WBParaSite" id="L893_g13767.t1">
    <property type="protein sequence ID" value="L893_g13767.t1"/>
    <property type="gene ID" value="L893_g13767"/>
</dbReference>
<evidence type="ECO:0000259" key="2">
    <source>
        <dbReference type="PROSITE" id="PS50191"/>
    </source>
</evidence>
<reference evidence="5" key="1">
    <citation type="submission" date="2016-11" db="UniProtKB">
        <authorList>
            <consortium name="WormBaseParasite"/>
        </authorList>
    </citation>
    <scope>IDENTIFICATION</scope>
</reference>
<dbReference type="InterPro" id="IPR009038">
    <property type="entry name" value="GOLD_dom"/>
</dbReference>
<dbReference type="Gene3D" id="2.60.120.680">
    <property type="entry name" value="GOLD domain"/>
    <property type="match status" value="2"/>
</dbReference>